<reference evidence="3" key="1">
    <citation type="submission" date="2021-02" db="EMBL/GenBank/DDBJ databases">
        <title>Phycicoccus sp. MQZ13P-5T, whole genome shotgun sequence.</title>
        <authorList>
            <person name="Tuo L."/>
        </authorList>
    </citation>
    <scope>NUCLEOTIDE SEQUENCE</scope>
    <source>
        <strain evidence="3">MQZ13P-5</strain>
    </source>
</reference>
<gene>
    <name evidence="3" type="ORF">JQN70_02625</name>
</gene>
<feature type="transmembrane region" description="Helical" evidence="2">
    <location>
        <begin position="43"/>
        <end position="62"/>
    </location>
</feature>
<feature type="transmembrane region" description="Helical" evidence="2">
    <location>
        <begin position="74"/>
        <end position="93"/>
    </location>
</feature>
<feature type="region of interest" description="Disordered" evidence="1">
    <location>
        <begin position="1"/>
        <end position="40"/>
    </location>
</feature>
<feature type="transmembrane region" description="Helical" evidence="2">
    <location>
        <begin position="105"/>
        <end position="126"/>
    </location>
</feature>
<feature type="transmembrane region" description="Helical" evidence="2">
    <location>
        <begin position="138"/>
        <end position="159"/>
    </location>
</feature>
<keyword evidence="2" id="KW-1133">Transmembrane helix</keyword>
<accession>A0ABS2CHC8</accession>
<sequence length="224" mass="23020">MTTTATRRPAPTATPRRPPVPATPTPTTAPAARRTHHRSTRSARVAAAAVLGSVALTVPALTLLGRPDTATVDVVTSFLIIGVLEVVAARALWTMTHDRSHPAAHAALLGRLGYALLVVVGALVLLDDGTRGVTEFRQHWTSAAAVVGLGLLALAVAFWHNRIGARIVPMTLAAAGLAGMAVAVVPVELGPVAPVLPLVVGDLVLVVALAGRALGRRAAAPRRP</sequence>
<dbReference type="RefSeq" id="WP_204129740.1">
    <property type="nucleotide sequence ID" value="NZ_JAFDVD010000003.1"/>
</dbReference>
<evidence type="ECO:0000256" key="2">
    <source>
        <dbReference type="SAM" id="Phobius"/>
    </source>
</evidence>
<organism evidence="3 4">
    <name type="scientific">Phycicoccus sonneratiae</name>
    <dbReference type="NCBI Taxonomy" id="2807628"/>
    <lineage>
        <taxon>Bacteria</taxon>
        <taxon>Bacillati</taxon>
        <taxon>Actinomycetota</taxon>
        <taxon>Actinomycetes</taxon>
        <taxon>Micrococcales</taxon>
        <taxon>Intrasporangiaceae</taxon>
        <taxon>Phycicoccus</taxon>
    </lineage>
</organism>
<name>A0ABS2CHC8_9MICO</name>
<protein>
    <submittedName>
        <fullName evidence="3">Uncharacterized protein</fullName>
    </submittedName>
</protein>
<comment type="caution">
    <text evidence="3">The sequence shown here is derived from an EMBL/GenBank/DDBJ whole genome shotgun (WGS) entry which is preliminary data.</text>
</comment>
<keyword evidence="2" id="KW-0472">Membrane</keyword>
<feature type="transmembrane region" description="Helical" evidence="2">
    <location>
        <begin position="171"/>
        <end position="189"/>
    </location>
</feature>
<feature type="compositionally biased region" description="Low complexity" evidence="1">
    <location>
        <begin position="1"/>
        <end position="15"/>
    </location>
</feature>
<keyword evidence="4" id="KW-1185">Reference proteome</keyword>
<evidence type="ECO:0000256" key="1">
    <source>
        <dbReference type="SAM" id="MobiDB-lite"/>
    </source>
</evidence>
<feature type="transmembrane region" description="Helical" evidence="2">
    <location>
        <begin position="195"/>
        <end position="215"/>
    </location>
</feature>
<keyword evidence="2" id="KW-0812">Transmembrane</keyword>
<evidence type="ECO:0000313" key="4">
    <source>
        <dbReference type="Proteomes" id="UP001430172"/>
    </source>
</evidence>
<dbReference type="Proteomes" id="UP001430172">
    <property type="component" value="Unassembled WGS sequence"/>
</dbReference>
<evidence type="ECO:0000313" key="3">
    <source>
        <dbReference type="EMBL" id="MBM6399276.1"/>
    </source>
</evidence>
<dbReference type="EMBL" id="JAFDVD010000003">
    <property type="protein sequence ID" value="MBM6399276.1"/>
    <property type="molecule type" value="Genomic_DNA"/>
</dbReference>
<proteinExistence type="predicted"/>